<evidence type="ECO:0000256" key="5">
    <source>
        <dbReference type="SAM" id="SignalP"/>
    </source>
</evidence>
<sequence length="349" mass="41008">MKIKAYILSLIITCSIHMNAQKFEPKDGLCLVFIGQDLEAVGGLKQYNKGYTDYFKTPAGITVYTNLSPGDESYGYYNKGLDGIKTMANWGAGDTHADVYLQDSIFKNTAIAIGLSFVNHEKNIAKGQHDHLIEELAEWIIAAKRPIFLRIGYEFDGWDWNHYNRKQYLKVWKRIYYIFKTMQVDNVALVWQSKGTGSDQKVLEQWYPGDDLVDWCGYSYFGQPDQEMLTFARKHNKPVFIAEATPVREMDHLYFNSDLKNEKLDKVIWTEWFEPFFQTIKENSDVIKAFSYINCDWALQPMWINNPTFQKVDSRIQVSRFVSEKWKEEMEHPRYLHAYDELWEKLSKH</sequence>
<dbReference type="GO" id="GO:0045493">
    <property type="term" value="P:xylan catabolic process"/>
    <property type="evidence" value="ECO:0007669"/>
    <property type="project" value="UniProtKB-KW"/>
</dbReference>
<keyword evidence="7" id="KW-0119">Carbohydrate metabolism</keyword>
<dbReference type="PANTHER" id="PTHR40079:SF4">
    <property type="entry name" value="GH26 DOMAIN-CONTAINING PROTEIN-RELATED"/>
    <property type="match status" value="1"/>
</dbReference>
<comment type="similarity">
    <text evidence="1 4">Belongs to the glycosyl hydrolase 26 family.</text>
</comment>
<feature type="active site" description="Proton donor" evidence="4">
    <location>
        <position position="154"/>
    </location>
</feature>
<proteinExistence type="inferred from homology"/>
<keyword evidence="5" id="KW-0732">Signal</keyword>
<dbReference type="InterPro" id="IPR022790">
    <property type="entry name" value="GH26_dom"/>
</dbReference>
<dbReference type="InterPro" id="IPR000805">
    <property type="entry name" value="Glyco_hydro_26"/>
</dbReference>
<dbReference type="GO" id="GO:0006080">
    <property type="term" value="P:substituted mannan metabolic process"/>
    <property type="evidence" value="ECO:0007669"/>
    <property type="project" value="InterPro"/>
</dbReference>
<dbReference type="GO" id="GO:0016985">
    <property type="term" value="F:mannan endo-1,4-beta-mannosidase activity"/>
    <property type="evidence" value="ECO:0007669"/>
    <property type="project" value="InterPro"/>
</dbReference>
<dbReference type="Gene3D" id="3.20.20.80">
    <property type="entry name" value="Glycosidases"/>
    <property type="match status" value="1"/>
</dbReference>
<dbReference type="OrthoDB" id="9802773at2"/>
<evidence type="ECO:0000256" key="4">
    <source>
        <dbReference type="PROSITE-ProRule" id="PRU01100"/>
    </source>
</evidence>
<evidence type="ECO:0000313" key="8">
    <source>
        <dbReference type="Proteomes" id="UP000317332"/>
    </source>
</evidence>
<dbReference type="EMBL" id="VHIQ01000008">
    <property type="protein sequence ID" value="TPV31520.1"/>
    <property type="molecule type" value="Genomic_DNA"/>
</dbReference>
<reference evidence="7 8" key="1">
    <citation type="submission" date="2019-06" db="EMBL/GenBank/DDBJ databases">
        <title>Flavobacteriaceae Paucihalobacterium erythroidium CWB-1, complete genome.</title>
        <authorList>
            <person name="Wu S."/>
        </authorList>
    </citation>
    <scope>NUCLEOTIDE SEQUENCE [LARGE SCALE GENOMIC DNA]</scope>
    <source>
        <strain evidence="7 8">CWB-1</strain>
    </source>
</reference>
<comment type="caution">
    <text evidence="7">The sequence shown here is derived from an EMBL/GenBank/DDBJ whole genome shotgun (WGS) entry which is preliminary data.</text>
</comment>
<feature type="domain" description="GH26" evidence="6">
    <location>
        <begin position="1"/>
        <end position="339"/>
    </location>
</feature>
<organism evidence="7 8">
    <name type="scientific">Paucihalobacter ruber</name>
    <dbReference type="NCBI Taxonomy" id="2567861"/>
    <lineage>
        <taxon>Bacteria</taxon>
        <taxon>Pseudomonadati</taxon>
        <taxon>Bacteroidota</taxon>
        <taxon>Flavobacteriia</taxon>
        <taxon>Flavobacteriales</taxon>
        <taxon>Flavobacteriaceae</taxon>
        <taxon>Paucihalobacter</taxon>
    </lineage>
</organism>
<keyword evidence="2 4" id="KW-0378">Hydrolase</keyword>
<keyword evidence="3 4" id="KW-0326">Glycosidase</keyword>
<dbReference type="InterPro" id="IPR017853">
    <property type="entry name" value="GH"/>
</dbReference>
<dbReference type="SUPFAM" id="SSF51445">
    <property type="entry name" value="(Trans)glycosidases"/>
    <property type="match status" value="1"/>
</dbReference>
<dbReference type="PANTHER" id="PTHR40079">
    <property type="entry name" value="MANNAN ENDO-1,4-BETA-MANNOSIDASE E-RELATED"/>
    <property type="match status" value="1"/>
</dbReference>
<keyword evidence="7" id="KW-0624">Polysaccharide degradation</keyword>
<dbReference type="Proteomes" id="UP000317332">
    <property type="component" value="Unassembled WGS sequence"/>
</dbReference>
<feature type="active site" description="Nucleophile" evidence="4">
    <location>
        <position position="243"/>
    </location>
</feature>
<protein>
    <submittedName>
        <fullName evidence="7">1,4-beta-xylanase</fullName>
    </submittedName>
</protein>
<dbReference type="AlphaFoldDB" id="A0A506PGQ3"/>
<feature type="chain" id="PRO_5021483134" evidence="5">
    <location>
        <begin position="21"/>
        <end position="349"/>
    </location>
</feature>
<evidence type="ECO:0000256" key="3">
    <source>
        <dbReference type="ARBA" id="ARBA00023295"/>
    </source>
</evidence>
<evidence type="ECO:0000256" key="2">
    <source>
        <dbReference type="ARBA" id="ARBA00022801"/>
    </source>
</evidence>
<evidence type="ECO:0000313" key="7">
    <source>
        <dbReference type="EMBL" id="TPV31520.1"/>
    </source>
</evidence>
<name>A0A506PGQ3_9FLAO</name>
<keyword evidence="8" id="KW-1185">Reference proteome</keyword>
<evidence type="ECO:0000259" key="6">
    <source>
        <dbReference type="PROSITE" id="PS51764"/>
    </source>
</evidence>
<gene>
    <name evidence="7" type="ORF">FJ651_15115</name>
</gene>
<keyword evidence="7" id="KW-0858">Xylan degradation</keyword>
<dbReference type="PROSITE" id="PS51764">
    <property type="entry name" value="GH26"/>
    <property type="match status" value="1"/>
</dbReference>
<accession>A0A506PGQ3</accession>
<feature type="signal peptide" evidence="5">
    <location>
        <begin position="1"/>
        <end position="20"/>
    </location>
</feature>
<evidence type="ECO:0000256" key="1">
    <source>
        <dbReference type="ARBA" id="ARBA00007754"/>
    </source>
</evidence>